<protein>
    <submittedName>
        <fullName evidence="1">Uncharacterized protein</fullName>
    </submittedName>
</protein>
<proteinExistence type="predicted"/>
<gene>
    <name evidence="1" type="ORF">Vadar_030355</name>
</gene>
<sequence length="169" mass="18596">MHPGRFFGGHLTLFVCYDQQLEELQDKYDAQVQECSGLSSELGATKDNALLYLKTAREDKLNVDNRSVVNDFQSNLVQQLGSLSNTNCVTITEAYIRLAFEIAGFIYKVLPKTFPQQNLIRYSAAGSLISYLAARSPATYSLVTAGSPQKTSATTSPTQMAVYHLSNLA</sequence>
<name>A0ACB7YZE0_9ERIC</name>
<evidence type="ECO:0000313" key="1">
    <source>
        <dbReference type="EMBL" id="KAH7859007.1"/>
    </source>
</evidence>
<keyword evidence="2" id="KW-1185">Reference proteome</keyword>
<organism evidence="1 2">
    <name type="scientific">Vaccinium darrowii</name>
    <dbReference type="NCBI Taxonomy" id="229202"/>
    <lineage>
        <taxon>Eukaryota</taxon>
        <taxon>Viridiplantae</taxon>
        <taxon>Streptophyta</taxon>
        <taxon>Embryophyta</taxon>
        <taxon>Tracheophyta</taxon>
        <taxon>Spermatophyta</taxon>
        <taxon>Magnoliopsida</taxon>
        <taxon>eudicotyledons</taxon>
        <taxon>Gunneridae</taxon>
        <taxon>Pentapetalae</taxon>
        <taxon>asterids</taxon>
        <taxon>Ericales</taxon>
        <taxon>Ericaceae</taxon>
        <taxon>Vaccinioideae</taxon>
        <taxon>Vaccinieae</taxon>
        <taxon>Vaccinium</taxon>
    </lineage>
</organism>
<dbReference type="Proteomes" id="UP000828048">
    <property type="component" value="Chromosome 3"/>
</dbReference>
<accession>A0ACB7YZE0</accession>
<reference evidence="1 2" key="1">
    <citation type="journal article" date="2021" name="Hortic Res">
        <title>High-quality reference genome and annotation aids understanding of berry development for evergreen blueberry (Vaccinium darrowii).</title>
        <authorList>
            <person name="Yu J."/>
            <person name="Hulse-Kemp A.M."/>
            <person name="Babiker E."/>
            <person name="Staton M."/>
        </authorList>
    </citation>
    <scope>NUCLEOTIDE SEQUENCE [LARGE SCALE GENOMIC DNA]</scope>
    <source>
        <strain evidence="2">cv. NJ 8807/NJ 8810</strain>
        <tissue evidence="1">Young leaf</tissue>
    </source>
</reference>
<evidence type="ECO:0000313" key="2">
    <source>
        <dbReference type="Proteomes" id="UP000828048"/>
    </source>
</evidence>
<comment type="caution">
    <text evidence="1">The sequence shown here is derived from an EMBL/GenBank/DDBJ whole genome shotgun (WGS) entry which is preliminary data.</text>
</comment>
<dbReference type="EMBL" id="CM037153">
    <property type="protein sequence ID" value="KAH7859007.1"/>
    <property type="molecule type" value="Genomic_DNA"/>
</dbReference>